<accession>A0A8T1X0P7</accession>
<evidence type="ECO:0000256" key="1">
    <source>
        <dbReference type="ARBA" id="ARBA00022723"/>
    </source>
</evidence>
<dbReference type="GO" id="GO:0008270">
    <property type="term" value="F:zinc ion binding"/>
    <property type="evidence" value="ECO:0007669"/>
    <property type="project" value="UniProtKB-KW"/>
</dbReference>
<sequence length="756" mass="83511">MAGPHGAMDSTAYLPPSTAAIREMRNSTVASNSSSPLPIPAYRRESTQSMLLSPSSPAPPPSRSGGRITPPIRAEMSITEQIARQTRKSTVLDPKNALLIMAIPDYDDYKIMQPYSCRSLSNRSKFMGNRDFITRHNPQEVNEFKKQYSREVGNLNRHRSIVAPPTPDVSVAGLLSSSTWSAGLLSPPPKSSSSSNNNLSTLDNVLWRKTLTSSMKACWVLTDVGIQTLIGPEYRLTTRTQVLPALPSPRPQRPPLSCRSPGTPTGRPETPSMFTARDSARKGVGVDLADEKTLATLSRLASRRVIPSWIAVAKKGWQKELIACHFSKHIVVRRSQVAVGKETMEDEAIQAEASTSGEGATESPKQSQIDLRWGLHVGDVVQLTLGVKNKRSYAIYCGEGRVIHSWSPSRRSFRVRVDALRTLMLAGYVVVACSKAIDIFFQVLLALTPVSPAQVVQRAKSALHAKTTSRCSSLSLILFARYGDESFKVLESLKVEYILAHETWMKGVKASVPLPNFDDKLLLGAQANTSPPDSPAKRDSPGEHRVESSTLDIPKIRATFGSCGEYLLSEWLRRSLRDLITNPTTVNCWYAIGLPPGLMPLYLMYDKCTATFTIRFQLKSGLPERLAGDRMECGICWADFSTLKVMIMKCSHYVCEPCLQLLPRPVCPYCREPIRCAFEITEQAKQEALRLMLESTSLESSITITTAAELELELSEDDSDDELDPDADDQVDNQVQVEVDDQVEIPDQADEPEPDS</sequence>
<evidence type="ECO:0000313" key="8">
    <source>
        <dbReference type="Proteomes" id="UP000693981"/>
    </source>
</evidence>
<dbReference type="InterPro" id="IPR017907">
    <property type="entry name" value="Znf_RING_CS"/>
</dbReference>
<keyword evidence="1" id="KW-0479">Metal-binding</keyword>
<dbReference type="PROSITE" id="PS50089">
    <property type="entry name" value="ZF_RING_2"/>
    <property type="match status" value="1"/>
</dbReference>
<dbReference type="PROSITE" id="PS00518">
    <property type="entry name" value="ZF_RING_1"/>
    <property type="match status" value="1"/>
</dbReference>
<dbReference type="OrthoDB" id="123465at2759"/>
<keyword evidence="2 4" id="KW-0863">Zinc-finger</keyword>
<keyword evidence="8" id="KW-1185">Reference proteome</keyword>
<reference evidence="7" key="1">
    <citation type="submission" date="2021-02" db="EMBL/GenBank/DDBJ databases">
        <authorList>
            <person name="Palmer J.M."/>
        </authorList>
    </citation>
    <scope>NUCLEOTIDE SEQUENCE</scope>
    <source>
        <strain evidence="7">SCRP23</strain>
    </source>
</reference>
<feature type="compositionally biased region" description="Basic and acidic residues" evidence="5">
    <location>
        <begin position="535"/>
        <end position="547"/>
    </location>
</feature>
<feature type="region of interest" description="Disordered" evidence="5">
    <location>
        <begin position="46"/>
        <end position="70"/>
    </location>
</feature>
<feature type="region of interest" description="Disordered" evidence="5">
    <location>
        <begin position="244"/>
        <end position="274"/>
    </location>
</feature>
<evidence type="ECO:0000256" key="4">
    <source>
        <dbReference type="PROSITE-ProRule" id="PRU00175"/>
    </source>
</evidence>
<organism evidence="7 8">
    <name type="scientific">Phytophthora boehmeriae</name>
    <dbReference type="NCBI Taxonomy" id="109152"/>
    <lineage>
        <taxon>Eukaryota</taxon>
        <taxon>Sar</taxon>
        <taxon>Stramenopiles</taxon>
        <taxon>Oomycota</taxon>
        <taxon>Peronosporomycetes</taxon>
        <taxon>Peronosporales</taxon>
        <taxon>Peronosporaceae</taxon>
        <taxon>Phytophthora</taxon>
    </lineage>
</organism>
<name>A0A8T1X0P7_9STRA</name>
<dbReference type="EMBL" id="JAGDFL010000072">
    <property type="protein sequence ID" value="KAG7398764.1"/>
    <property type="molecule type" value="Genomic_DNA"/>
</dbReference>
<feature type="compositionally biased region" description="Acidic residues" evidence="5">
    <location>
        <begin position="738"/>
        <end position="756"/>
    </location>
</feature>
<dbReference type="Pfam" id="PF14634">
    <property type="entry name" value="zf-RING_5"/>
    <property type="match status" value="1"/>
</dbReference>
<protein>
    <recommendedName>
        <fullName evidence="6">RING-type domain-containing protein</fullName>
    </recommendedName>
</protein>
<dbReference type="AlphaFoldDB" id="A0A8T1X0P7"/>
<gene>
    <name evidence="7" type="ORF">PHYBOEH_010507</name>
</gene>
<dbReference type="SMART" id="SM00184">
    <property type="entry name" value="RING"/>
    <property type="match status" value="1"/>
</dbReference>
<evidence type="ECO:0000313" key="7">
    <source>
        <dbReference type="EMBL" id="KAG7398764.1"/>
    </source>
</evidence>
<evidence type="ECO:0000259" key="6">
    <source>
        <dbReference type="PROSITE" id="PS50089"/>
    </source>
</evidence>
<feature type="compositionally biased region" description="Acidic residues" evidence="5">
    <location>
        <begin position="714"/>
        <end position="731"/>
    </location>
</feature>
<keyword evidence="3" id="KW-0862">Zinc</keyword>
<evidence type="ECO:0000256" key="5">
    <source>
        <dbReference type="SAM" id="MobiDB-lite"/>
    </source>
</evidence>
<dbReference type="InterPro" id="IPR001841">
    <property type="entry name" value="Znf_RING"/>
</dbReference>
<proteinExistence type="predicted"/>
<evidence type="ECO:0000256" key="2">
    <source>
        <dbReference type="ARBA" id="ARBA00022771"/>
    </source>
</evidence>
<feature type="region of interest" description="Disordered" evidence="5">
    <location>
        <begin position="714"/>
        <end position="756"/>
    </location>
</feature>
<dbReference type="Proteomes" id="UP000693981">
    <property type="component" value="Unassembled WGS sequence"/>
</dbReference>
<evidence type="ECO:0000256" key="3">
    <source>
        <dbReference type="ARBA" id="ARBA00022833"/>
    </source>
</evidence>
<feature type="domain" description="RING-type" evidence="6">
    <location>
        <begin position="633"/>
        <end position="671"/>
    </location>
</feature>
<feature type="region of interest" description="Disordered" evidence="5">
    <location>
        <begin position="528"/>
        <end position="548"/>
    </location>
</feature>
<comment type="caution">
    <text evidence="7">The sequence shown here is derived from an EMBL/GenBank/DDBJ whole genome shotgun (WGS) entry which is preliminary data.</text>
</comment>